<dbReference type="Proteomes" id="UP001472677">
    <property type="component" value="Unassembled WGS sequence"/>
</dbReference>
<dbReference type="SUPFAM" id="SSF101447">
    <property type="entry name" value="Formin homology 2 domain (FH2 domain)"/>
    <property type="match status" value="1"/>
</dbReference>
<feature type="compositionally biased region" description="Polar residues" evidence="2">
    <location>
        <begin position="319"/>
        <end position="353"/>
    </location>
</feature>
<sequence length="842" mass="89542">MDPKTPATRSSKLLFSTSKKKNQVRHFLKEECALDQFPKDFRTEVLFTDPDAVVPHLTEVIASEDGNENESAAPEEFFEVEEIFSNAVNALEGKVEDDNLVCHDNKVEKKDVWRENVGPSKFQDCVPDYGNYRQDVKVDSSLDAVKDIAVDDVNYKLEKRMDSDVNAVKDITVDDGVIKVASVTFTVDLPRERETMEVIEDVHGKLEEMDDKGNRKDCVPLKNPESKMLHPRLKTDVSKPKSEKIPSSSKKQAGIGPKPALDSLLVKPKSKQPEAQGPPARQAKPAVSRWIPSNKGSYTNSMHVSYPPNSMDVSYAPSRYNSASPGVSNSATLKDSHSSPSQKGSNGALNSKDVSSKQKGVKASPSPSPSPSPPPPPPPPPPPKFSLMYSQPLQENATFVIPPSPPPPPLESRYSLPDPIVLNSPHPPLPPSRGAPPPPPLPPPFSPPLLTPGKGASPPPPPPLPPSKGASSPPPPPPPPPLPPPPPSKGASPPPPPPLRGIPCAPPPPPPPMSSIPLPPPPPLINGGPPKFGAPPPPPPPPPVSSIPLPPPPPLMNEGAPKFGAPPPPPPPLHGVPSMPPRHGAPPPPPPPVRGVPGPPPPPPPILGAPPPPPPPGGRASGPPPPPPGGRAPGPPPPPRGPGGAPPPPPLGARVADGRGGRGLSRPAAAMAPRRSSLKPLHWSKVTRAIQGSLWEELQRHGQPQIAPEFDVSELETLFSAIVPKTADSVNKSGGRRKSVGSKPEKVHLIDLRRANNTEIMLTKVKMPLSDMMRCELWSMDVFPIICTKQDNKAAVLAMDDAVLDVDQVENIIKFCPTKEEMELLKGYTGDKESLGKCEQKG</sequence>
<dbReference type="PROSITE" id="PS51444">
    <property type="entry name" value="FH2"/>
    <property type="match status" value="1"/>
</dbReference>
<dbReference type="EMBL" id="JBBPBM010000062">
    <property type="protein sequence ID" value="KAK8515896.1"/>
    <property type="molecule type" value="Genomic_DNA"/>
</dbReference>
<feature type="compositionally biased region" description="Basic and acidic residues" evidence="2">
    <location>
        <begin position="207"/>
        <end position="244"/>
    </location>
</feature>
<feature type="compositionally biased region" description="Pro residues" evidence="2">
    <location>
        <begin position="532"/>
        <end position="555"/>
    </location>
</feature>
<dbReference type="Pfam" id="PF02181">
    <property type="entry name" value="FH2"/>
    <property type="match status" value="2"/>
</dbReference>
<feature type="domain" description="FH2" evidence="3">
    <location>
        <begin position="668"/>
        <end position="842"/>
    </location>
</feature>
<feature type="compositionally biased region" description="Pro residues" evidence="2">
    <location>
        <begin position="457"/>
        <end position="524"/>
    </location>
</feature>
<accession>A0ABR2C9F7</accession>
<protein>
    <recommendedName>
        <fullName evidence="3">FH2 domain-containing protein</fullName>
    </recommendedName>
</protein>
<feature type="compositionally biased region" description="Low complexity" evidence="2">
    <location>
        <begin position="665"/>
        <end position="675"/>
    </location>
</feature>
<proteinExistence type="inferred from homology"/>
<evidence type="ECO:0000256" key="1">
    <source>
        <dbReference type="ARBA" id="ARBA00006468"/>
    </source>
</evidence>
<feature type="compositionally biased region" description="Pro residues" evidence="2">
    <location>
        <begin position="366"/>
        <end position="384"/>
    </location>
</feature>
<comment type="similarity">
    <text evidence="1">Belongs to the formin-like family. Class-II subfamily.</text>
</comment>
<feature type="compositionally biased region" description="Polar residues" evidence="2">
    <location>
        <begin position="388"/>
        <end position="397"/>
    </location>
</feature>
<dbReference type="PANTHER" id="PTHR45733">
    <property type="entry name" value="FORMIN-J"/>
    <property type="match status" value="1"/>
</dbReference>
<gene>
    <name evidence="4" type="ORF">V6N12_016202</name>
</gene>
<dbReference type="InterPro" id="IPR015425">
    <property type="entry name" value="FH2_Formin"/>
</dbReference>
<feature type="region of interest" description="Disordered" evidence="2">
    <location>
        <begin position="207"/>
        <end position="676"/>
    </location>
</feature>
<reference evidence="4 5" key="1">
    <citation type="journal article" date="2024" name="G3 (Bethesda)">
        <title>Genome assembly of Hibiscus sabdariffa L. provides insights into metabolisms of medicinal natural products.</title>
        <authorList>
            <person name="Kim T."/>
        </authorList>
    </citation>
    <scope>NUCLEOTIDE SEQUENCE [LARGE SCALE GENOMIC DNA]</scope>
    <source>
        <strain evidence="4">TK-2024</strain>
        <tissue evidence="4">Old leaves</tissue>
    </source>
</reference>
<evidence type="ECO:0000313" key="5">
    <source>
        <dbReference type="Proteomes" id="UP001472677"/>
    </source>
</evidence>
<dbReference type="PANTHER" id="PTHR45733:SF10">
    <property type="entry name" value="FORMIN-LIKE PROTEIN 15A-RELATED"/>
    <property type="match status" value="1"/>
</dbReference>
<feature type="compositionally biased region" description="Pro residues" evidence="2">
    <location>
        <begin position="564"/>
        <end position="651"/>
    </location>
</feature>
<dbReference type="InterPro" id="IPR042201">
    <property type="entry name" value="FH2_Formin_sf"/>
</dbReference>
<evidence type="ECO:0000259" key="3">
    <source>
        <dbReference type="PROSITE" id="PS51444"/>
    </source>
</evidence>
<feature type="compositionally biased region" description="Pro residues" evidence="2">
    <location>
        <begin position="425"/>
        <end position="450"/>
    </location>
</feature>
<dbReference type="InterPro" id="IPR051144">
    <property type="entry name" value="Formin_homology_domain"/>
</dbReference>
<feature type="compositionally biased region" description="Polar residues" evidence="2">
    <location>
        <begin position="294"/>
        <end position="312"/>
    </location>
</feature>
<evidence type="ECO:0000256" key="2">
    <source>
        <dbReference type="SAM" id="MobiDB-lite"/>
    </source>
</evidence>
<evidence type="ECO:0000313" key="4">
    <source>
        <dbReference type="EMBL" id="KAK8515896.1"/>
    </source>
</evidence>
<keyword evidence="5" id="KW-1185">Reference proteome</keyword>
<dbReference type="Gene3D" id="1.20.58.2220">
    <property type="entry name" value="Formin, FH2 domain"/>
    <property type="match status" value="1"/>
</dbReference>
<organism evidence="4 5">
    <name type="scientific">Hibiscus sabdariffa</name>
    <name type="common">roselle</name>
    <dbReference type="NCBI Taxonomy" id="183260"/>
    <lineage>
        <taxon>Eukaryota</taxon>
        <taxon>Viridiplantae</taxon>
        <taxon>Streptophyta</taxon>
        <taxon>Embryophyta</taxon>
        <taxon>Tracheophyta</taxon>
        <taxon>Spermatophyta</taxon>
        <taxon>Magnoliopsida</taxon>
        <taxon>eudicotyledons</taxon>
        <taxon>Gunneridae</taxon>
        <taxon>Pentapetalae</taxon>
        <taxon>rosids</taxon>
        <taxon>malvids</taxon>
        <taxon>Malvales</taxon>
        <taxon>Malvaceae</taxon>
        <taxon>Malvoideae</taxon>
        <taxon>Hibiscus</taxon>
    </lineage>
</organism>
<comment type="caution">
    <text evidence="4">The sequence shown here is derived from an EMBL/GenBank/DDBJ whole genome shotgun (WGS) entry which is preliminary data.</text>
</comment>
<name>A0ABR2C9F7_9ROSI</name>